<gene>
    <name evidence="2" type="ORF">Micbo1qcDRAFT_230419</name>
</gene>
<evidence type="ECO:0000256" key="1">
    <source>
        <dbReference type="SAM" id="MobiDB-lite"/>
    </source>
</evidence>
<dbReference type="PANTHER" id="PTHR37781:SF1">
    <property type="entry name" value="ADR380WP"/>
    <property type="match status" value="1"/>
</dbReference>
<evidence type="ECO:0000313" key="2">
    <source>
        <dbReference type="EMBL" id="KXJ95096.1"/>
    </source>
</evidence>
<feature type="compositionally biased region" description="Low complexity" evidence="1">
    <location>
        <begin position="241"/>
        <end position="250"/>
    </location>
</feature>
<feature type="compositionally biased region" description="Polar residues" evidence="1">
    <location>
        <begin position="1"/>
        <end position="20"/>
    </location>
</feature>
<keyword evidence="3" id="KW-1185">Reference proteome</keyword>
<feature type="compositionally biased region" description="Basic and acidic residues" evidence="1">
    <location>
        <begin position="326"/>
        <end position="336"/>
    </location>
</feature>
<feature type="compositionally biased region" description="Acidic residues" evidence="1">
    <location>
        <begin position="251"/>
        <end position="262"/>
    </location>
</feature>
<evidence type="ECO:0000313" key="3">
    <source>
        <dbReference type="Proteomes" id="UP000070501"/>
    </source>
</evidence>
<dbReference type="GO" id="GO:0005675">
    <property type="term" value="C:transcription factor TFIIH holo complex"/>
    <property type="evidence" value="ECO:0007669"/>
    <property type="project" value="TreeGrafter"/>
</dbReference>
<dbReference type="STRING" id="196109.A0A136JD79"/>
<dbReference type="InParanoid" id="A0A136JD79"/>
<name>A0A136JD79_9PEZI</name>
<reference evidence="3" key="1">
    <citation type="submission" date="2016-02" db="EMBL/GenBank/DDBJ databases">
        <title>Draft genome sequence of Microdochium bolleyi, a fungal endophyte of beachgrass.</title>
        <authorList>
            <consortium name="DOE Joint Genome Institute"/>
            <person name="David A.S."/>
            <person name="May G."/>
            <person name="Haridas S."/>
            <person name="Lim J."/>
            <person name="Wang M."/>
            <person name="Labutti K."/>
            <person name="Lipzen A."/>
            <person name="Barry K."/>
            <person name="Grigoriev I.V."/>
        </authorList>
    </citation>
    <scope>NUCLEOTIDE SEQUENCE [LARGE SCALE GENOMIC DNA]</scope>
    <source>
        <strain evidence="3">J235TASD1</strain>
    </source>
</reference>
<proteinExistence type="predicted"/>
<dbReference type="PANTHER" id="PTHR37781">
    <property type="entry name" value="TFIIH COMPLEX SUBUNIT"/>
    <property type="match status" value="1"/>
</dbReference>
<feature type="compositionally biased region" description="Low complexity" evidence="1">
    <location>
        <begin position="29"/>
        <end position="47"/>
    </location>
</feature>
<dbReference type="OrthoDB" id="5420410at2759"/>
<feature type="compositionally biased region" description="Acidic residues" evidence="1">
    <location>
        <begin position="275"/>
        <end position="291"/>
    </location>
</feature>
<evidence type="ECO:0008006" key="4">
    <source>
        <dbReference type="Google" id="ProtNLM"/>
    </source>
</evidence>
<sequence length="487" mass="52763">MAARQPLNSSQRSNAGTPQYATGGGFFRTSLPSPAPSTASSRAAARLPHPRSKPLLPGSRKEDYARDYISQRMMHISRRFVKKHGIPDPADVVTGYESMDEVCADMEEVVDVLWFSGTPSIQVPTMLALALALNEYLPSFPPAPRPTFGLLQKLDHCFASLLVGRDVKTNEALAGFLRGPAAGFSRTDMVRIKSLADETRMLVAVVMSGEVDVEDVEDDDTPARPPADPFGKTPVPAKSTGAQQQSSSGDAADDDGDLEIIEDAMAGGRVKQEQDYDDEEDEEAEGEEFIDVEPPTNKRKISRRQELDPAATGVAAGETTDQELADEAKKRIKMEDSDSTDMLTSSPVYKTATPARPTAVAGAVETDGQGSSMKTEAYMEDAIEAPAAPSSDHQFHWTVEDSDSGSDDGQTTQSSNSQQQQAPTQQSLSTTSPAQLRARAQQREIEDLEYDDDDDEAEEELHLNVAKVYEKTLTQLGETLGESIVDD</sequence>
<organism evidence="2 3">
    <name type="scientific">Microdochium bolleyi</name>
    <dbReference type="NCBI Taxonomy" id="196109"/>
    <lineage>
        <taxon>Eukaryota</taxon>
        <taxon>Fungi</taxon>
        <taxon>Dikarya</taxon>
        <taxon>Ascomycota</taxon>
        <taxon>Pezizomycotina</taxon>
        <taxon>Sordariomycetes</taxon>
        <taxon>Xylariomycetidae</taxon>
        <taxon>Xylariales</taxon>
        <taxon>Microdochiaceae</taxon>
        <taxon>Microdochium</taxon>
    </lineage>
</organism>
<dbReference type="EMBL" id="KQ964246">
    <property type="protein sequence ID" value="KXJ95096.1"/>
    <property type="molecule type" value="Genomic_DNA"/>
</dbReference>
<dbReference type="InterPro" id="IPR031349">
    <property type="entry name" value="Tfb6"/>
</dbReference>
<feature type="region of interest" description="Disordered" evidence="1">
    <location>
        <begin position="1"/>
        <end position="61"/>
    </location>
</feature>
<protein>
    <recommendedName>
        <fullName evidence="4">Meiotic recombination protein DMC1</fullName>
    </recommendedName>
</protein>
<feature type="region of interest" description="Disordered" evidence="1">
    <location>
        <begin position="213"/>
        <end position="458"/>
    </location>
</feature>
<feature type="compositionally biased region" description="Acidic residues" evidence="1">
    <location>
        <begin position="446"/>
        <end position="458"/>
    </location>
</feature>
<dbReference type="Pfam" id="PF17110">
    <property type="entry name" value="TFB6"/>
    <property type="match status" value="2"/>
</dbReference>
<feature type="compositionally biased region" description="Low complexity" evidence="1">
    <location>
        <begin position="407"/>
        <end position="436"/>
    </location>
</feature>
<dbReference type="AlphaFoldDB" id="A0A136JD79"/>
<accession>A0A136JD79</accession>
<dbReference type="Proteomes" id="UP000070501">
    <property type="component" value="Unassembled WGS sequence"/>
</dbReference>